<feature type="compositionally biased region" description="Low complexity" evidence="1">
    <location>
        <begin position="222"/>
        <end position="236"/>
    </location>
</feature>
<dbReference type="AlphaFoldDB" id="A0A642UMU2"/>
<gene>
    <name evidence="2" type="ORF">DIURU_003082</name>
</gene>
<protein>
    <submittedName>
        <fullName evidence="2">Uncharacterized protein</fullName>
    </submittedName>
</protein>
<accession>A0A642UMU2</accession>
<feature type="compositionally biased region" description="Low complexity" evidence="1">
    <location>
        <begin position="198"/>
        <end position="209"/>
    </location>
</feature>
<dbReference type="EMBL" id="SWFT01000098">
    <property type="protein sequence ID" value="KAA8901833.1"/>
    <property type="molecule type" value="Genomic_DNA"/>
</dbReference>
<proteinExistence type="predicted"/>
<evidence type="ECO:0000313" key="3">
    <source>
        <dbReference type="Proteomes" id="UP000449547"/>
    </source>
</evidence>
<evidence type="ECO:0000256" key="1">
    <source>
        <dbReference type="SAM" id="MobiDB-lite"/>
    </source>
</evidence>
<evidence type="ECO:0000313" key="2">
    <source>
        <dbReference type="EMBL" id="KAA8901833.1"/>
    </source>
</evidence>
<reference evidence="2 3" key="1">
    <citation type="submission" date="2019-07" db="EMBL/GenBank/DDBJ databases">
        <title>Genome assembly of two rare yeast pathogens: Diutina rugosa and Trichomonascus ciferrii.</title>
        <authorList>
            <person name="Mixao V."/>
            <person name="Saus E."/>
            <person name="Hansen A."/>
            <person name="Lass-Flor C."/>
            <person name="Gabaldon T."/>
        </authorList>
    </citation>
    <scope>NUCLEOTIDE SEQUENCE [LARGE SCALE GENOMIC DNA]</scope>
    <source>
        <strain evidence="2 3">CBS 613</strain>
    </source>
</reference>
<feature type="compositionally biased region" description="Pro residues" evidence="1">
    <location>
        <begin position="210"/>
        <end position="221"/>
    </location>
</feature>
<sequence length="269" mass="29168">MLPMTSLTSMLDTEFGNLRLSNADTVADGALVLFKPSAADDVAPPAPKWSPSGATSTALVRLHRKTPKPRSGHVARAMVKLPQPQPPQESDLKRCKTHYGVQTTKRGELCFQRREQRRIGFATSERQELPPVPQLVYFTFTCPTVFPRNWGPVPAYISTPQGPVRVPTAVPTSDFTLECATPSSSAFKPTLINFSSSRVPPSVSPSVSPSVPPPKPPPKPSPAASAANVSSVPLSSKEVTTDARRRIVVPKSVLGRKYVVKLDHEVYPK</sequence>
<organism evidence="2 3">
    <name type="scientific">Diutina rugosa</name>
    <name type="common">Yeast</name>
    <name type="synonym">Candida rugosa</name>
    <dbReference type="NCBI Taxonomy" id="5481"/>
    <lineage>
        <taxon>Eukaryota</taxon>
        <taxon>Fungi</taxon>
        <taxon>Dikarya</taxon>
        <taxon>Ascomycota</taxon>
        <taxon>Saccharomycotina</taxon>
        <taxon>Pichiomycetes</taxon>
        <taxon>Debaryomycetaceae</taxon>
        <taxon>Diutina</taxon>
    </lineage>
</organism>
<dbReference type="VEuPathDB" id="FungiDB:DIURU_003082"/>
<comment type="caution">
    <text evidence="2">The sequence shown here is derived from an EMBL/GenBank/DDBJ whole genome shotgun (WGS) entry which is preliminary data.</text>
</comment>
<dbReference type="RefSeq" id="XP_034012131.1">
    <property type="nucleotide sequence ID" value="XM_034155805.1"/>
</dbReference>
<feature type="region of interest" description="Disordered" evidence="1">
    <location>
        <begin position="198"/>
        <end position="243"/>
    </location>
</feature>
<keyword evidence="3" id="KW-1185">Reference proteome</keyword>
<name>A0A642UMU2_DIURU</name>
<dbReference type="GeneID" id="54781733"/>
<dbReference type="Proteomes" id="UP000449547">
    <property type="component" value="Unassembled WGS sequence"/>
</dbReference>